<gene>
    <name evidence="14" type="primary">ADRBK2_1</name>
    <name evidence="14" type="ORF">OS493_004353</name>
</gene>
<dbReference type="GO" id="GO:0004703">
    <property type="term" value="F:G protein-coupled receptor kinase activity"/>
    <property type="evidence" value="ECO:0007669"/>
    <property type="project" value="InterPro"/>
</dbReference>
<dbReference type="PROSITE" id="PS50003">
    <property type="entry name" value="PH_DOMAIN"/>
    <property type="match status" value="1"/>
</dbReference>
<dbReference type="GO" id="GO:0005524">
    <property type="term" value="F:ATP binding"/>
    <property type="evidence" value="ECO:0007669"/>
    <property type="project" value="UniProtKB-UniRule"/>
</dbReference>
<dbReference type="SUPFAM" id="SSF48097">
    <property type="entry name" value="Regulator of G-protein signaling, RGS"/>
    <property type="match status" value="1"/>
</dbReference>
<dbReference type="InterPro" id="IPR011009">
    <property type="entry name" value="Kinase-like_dom_sf"/>
</dbReference>
<keyword evidence="15" id="KW-1185">Reference proteome</keyword>
<sequence>MADLEAVLADVSYLMAMEKSKSTPAARASKKIILPDPSVYHVMHKYLSEKGEVQFDKIFDQRIGYLVFKDFCETQCDEPVPQLAFYEDDSYSKNNHNNSEFNGDDCLRSRNMKKLQFQEDRLKKARELYDKYIMMELLACSHQFSKHALDQVQSSIIKKELPSTLFEPYMLEIRNSVRGSIFQKFLKSDRYVRFCQWKNVELNINLTMNDFSVHRIIGRGGFGEVYGCRKADTGKMYAMKCLDKKRIKLKQGETLALNERIMLSMVNNPFIVCMTYAFQTPDKLCFVLDLMNGGDLHYHLSQHGVFSEDDVRFYASEIILGLGHMHDRKICYRDLKPANILLDEHGHVRISDLGLACDFSKKKPHASVGTHGYMAPEVLKKGEAYDSCADWFSLGCMLFKLLVGHSPFRQHKTKDKHEIDRLTLTYDVEYPESFSEDMKVLLAGLLNRDVSSRLGCKGAWATEVKQHAFFKNSDWKLVELLKYPPPLIPPRGEVNAADAFDIGSFDEDDVKGIKMTESDLEIYKDFNMTVSERWQQEISETVFKVVNEEHDKLEAKKKTKHQNSITAEDGDRLLEGYLYKLGGTLMSNWPRKYFHLFPNRLEWRGEQAGQMPSLLCMENITGVEETHVKGFKCIKISTNIRDNRDHILRAETETEFQEWMKEIKQSFQQAQVMMRAGAKIMSTSHRYITQYSKEENGPVSP</sequence>
<dbReference type="SMART" id="SM00220">
    <property type="entry name" value="S_TKc"/>
    <property type="match status" value="1"/>
</dbReference>
<dbReference type="Pfam" id="PF00615">
    <property type="entry name" value="RGS"/>
    <property type="match status" value="1"/>
</dbReference>
<proteinExistence type="inferred from homology"/>
<dbReference type="PROSITE" id="PS00108">
    <property type="entry name" value="PROTEIN_KINASE_ST"/>
    <property type="match status" value="1"/>
</dbReference>
<evidence type="ECO:0000259" key="11">
    <source>
        <dbReference type="PROSITE" id="PS50011"/>
    </source>
</evidence>
<dbReference type="InterPro" id="IPR000239">
    <property type="entry name" value="GPCR_kinase"/>
</dbReference>
<evidence type="ECO:0000256" key="1">
    <source>
        <dbReference type="ARBA" id="ARBA00009793"/>
    </source>
</evidence>
<dbReference type="InterPro" id="IPR008271">
    <property type="entry name" value="Ser/Thr_kinase_AS"/>
</dbReference>
<dbReference type="InterPro" id="IPR011993">
    <property type="entry name" value="PH-like_dom_sf"/>
</dbReference>
<feature type="binding site" evidence="8">
    <location>
        <position position="240"/>
    </location>
    <ligand>
        <name>ATP</name>
        <dbReference type="ChEBI" id="CHEBI:30616"/>
    </ligand>
</feature>
<dbReference type="GO" id="GO:0009966">
    <property type="term" value="P:regulation of signal transduction"/>
    <property type="evidence" value="ECO:0007669"/>
    <property type="project" value="TreeGrafter"/>
</dbReference>
<keyword evidence="2 9" id="KW-0723">Serine/threonine-protein kinase</keyword>
<keyword evidence="14" id="KW-0675">Receptor</keyword>
<dbReference type="SMART" id="SM00315">
    <property type="entry name" value="RGS"/>
    <property type="match status" value="1"/>
</dbReference>
<feature type="domain" description="RGS" evidence="12">
    <location>
        <begin position="54"/>
        <end position="195"/>
    </location>
</feature>
<dbReference type="Gene3D" id="3.30.200.20">
    <property type="entry name" value="Phosphorylase Kinase, domain 1"/>
    <property type="match status" value="1"/>
</dbReference>
<name>A0A9W9ZTC1_9CNID</name>
<dbReference type="PROSITE" id="PS51285">
    <property type="entry name" value="AGC_KINASE_CTER"/>
    <property type="match status" value="1"/>
</dbReference>
<dbReference type="PROSITE" id="PS00107">
    <property type="entry name" value="PROTEIN_KINASE_ATP"/>
    <property type="match status" value="1"/>
</dbReference>
<protein>
    <recommendedName>
        <fullName evidence="9">G protein-coupled receptor kinase</fullName>
        <ecNumber evidence="9">2.7.11.-</ecNumber>
    </recommendedName>
</protein>
<dbReference type="GO" id="GO:0001664">
    <property type="term" value="F:G protein-coupled receptor binding"/>
    <property type="evidence" value="ECO:0007669"/>
    <property type="project" value="TreeGrafter"/>
</dbReference>
<evidence type="ECO:0000256" key="5">
    <source>
        <dbReference type="ARBA" id="ARBA00022777"/>
    </source>
</evidence>
<dbReference type="SMART" id="SM00133">
    <property type="entry name" value="S_TK_X"/>
    <property type="match status" value="1"/>
</dbReference>
<accession>A0A9W9ZTC1</accession>
<evidence type="ECO:0000256" key="7">
    <source>
        <dbReference type="PIRSR" id="PIRSR600239-51"/>
    </source>
</evidence>
<organism evidence="14 15">
    <name type="scientific">Desmophyllum pertusum</name>
    <dbReference type="NCBI Taxonomy" id="174260"/>
    <lineage>
        <taxon>Eukaryota</taxon>
        <taxon>Metazoa</taxon>
        <taxon>Cnidaria</taxon>
        <taxon>Anthozoa</taxon>
        <taxon>Hexacorallia</taxon>
        <taxon>Scleractinia</taxon>
        <taxon>Caryophylliina</taxon>
        <taxon>Caryophylliidae</taxon>
        <taxon>Desmophyllum</taxon>
    </lineage>
</organism>
<evidence type="ECO:0000256" key="8">
    <source>
        <dbReference type="PROSITE-ProRule" id="PRU10141"/>
    </source>
</evidence>
<dbReference type="Pfam" id="PF00169">
    <property type="entry name" value="PH"/>
    <property type="match status" value="1"/>
</dbReference>
<dbReference type="GO" id="GO:0007186">
    <property type="term" value="P:G protein-coupled receptor signaling pathway"/>
    <property type="evidence" value="ECO:0007669"/>
    <property type="project" value="TreeGrafter"/>
</dbReference>
<keyword evidence="6 8" id="KW-0067">ATP-binding</keyword>
<evidence type="ECO:0000256" key="6">
    <source>
        <dbReference type="ARBA" id="ARBA00022840"/>
    </source>
</evidence>
<comment type="caution">
    <text evidence="14">The sequence shown here is derived from an EMBL/GenBank/DDBJ whole genome shotgun (WGS) entry which is preliminary data.</text>
</comment>
<dbReference type="FunFam" id="3.30.200.20:FF:000068">
    <property type="entry name" value="G protein-coupled receptor kinase"/>
    <property type="match status" value="1"/>
</dbReference>
<feature type="active site" description="Proton acceptor" evidence="7">
    <location>
        <position position="334"/>
    </location>
</feature>
<reference evidence="14" key="1">
    <citation type="submission" date="2023-01" db="EMBL/GenBank/DDBJ databases">
        <title>Genome assembly of the deep-sea coral Lophelia pertusa.</title>
        <authorList>
            <person name="Herrera S."/>
            <person name="Cordes E."/>
        </authorList>
    </citation>
    <scope>NUCLEOTIDE SEQUENCE</scope>
    <source>
        <strain evidence="14">USNM1676648</strain>
        <tissue evidence="14">Polyp</tissue>
    </source>
</reference>
<dbReference type="InterPro" id="IPR017441">
    <property type="entry name" value="Protein_kinase_ATP_BS"/>
</dbReference>
<evidence type="ECO:0000256" key="2">
    <source>
        <dbReference type="ARBA" id="ARBA00022527"/>
    </source>
</evidence>
<dbReference type="InterPro" id="IPR000961">
    <property type="entry name" value="AGC-kinase_C"/>
</dbReference>
<dbReference type="Gene3D" id="2.30.29.30">
    <property type="entry name" value="Pleckstrin-homology domain (PH domain)/Phosphotyrosine-binding domain (PTB)"/>
    <property type="match status" value="1"/>
</dbReference>
<dbReference type="InterPro" id="IPR044926">
    <property type="entry name" value="RGS_subdomain_2"/>
</dbReference>
<evidence type="ECO:0000256" key="9">
    <source>
        <dbReference type="RuleBase" id="RU000308"/>
    </source>
</evidence>
<feature type="domain" description="AGC-kinase C-terminal" evidence="13">
    <location>
        <begin position="471"/>
        <end position="538"/>
    </location>
</feature>
<dbReference type="Proteomes" id="UP001163046">
    <property type="component" value="Unassembled WGS sequence"/>
</dbReference>
<keyword evidence="4 8" id="KW-0547">Nucleotide-binding</keyword>
<dbReference type="PROSITE" id="PS50011">
    <property type="entry name" value="PROTEIN_KINASE_DOM"/>
    <property type="match status" value="1"/>
</dbReference>
<evidence type="ECO:0000259" key="12">
    <source>
        <dbReference type="PROSITE" id="PS50132"/>
    </source>
</evidence>
<feature type="domain" description="Protein kinase" evidence="11">
    <location>
        <begin position="211"/>
        <end position="470"/>
    </location>
</feature>
<dbReference type="PANTHER" id="PTHR24355:SF18">
    <property type="entry name" value="G PROTEIN-COUPLED RECEPTOR KINASE"/>
    <property type="match status" value="1"/>
</dbReference>
<dbReference type="PRINTS" id="PR00717">
    <property type="entry name" value="GPCRKINASE"/>
</dbReference>
<keyword evidence="3 9" id="KW-0808">Transferase</keyword>
<dbReference type="Pfam" id="PF00069">
    <property type="entry name" value="Pkinase"/>
    <property type="match status" value="1"/>
</dbReference>
<evidence type="ECO:0000256" key="4">
    <source>
        <dbReference type="ARBA" id="ARBA00022741"/>
    </source>
</evidence>
<evidence type="ECO:0000259" key="10">
    <source>
        <dbReference type="PROSITE" id="PS50003"/>
    </source>
</evidence>
<dbReference type="OrthoDB" id="354826at2759"/>
<dbReference type="SUPFAM" id="SSF56112">
    <property type="entry name" value="Protein kinase-like (PK-like)"/>
    <property type="match status" value="1"/>
</dbReference>
<dbReference type="PANTHER" id="PTHR24355">
    <property type="entry name" value="G PROTEIN-COUPLED RECEPTOR KINASE/RIBOSOMAL PROTEIN S6 KINASE"/>
    <property type="match status" value="1"/>
</dbReference>
<evidence type="ECO:0000259" key="13">
    <source>
        <dbReference type="PROSITE" id="PS51285"/>
    </source>
</evidence>
<evidence type="ECO:0000313" key="14">
    <source>
        <dbReference type="EMBL" id="KAJ7387362.1"/>
    </source>
</evidence>
<dbReference type="SMART" id="SM00233">
    <property type="entry name" value="PH"/>
    <property type="match status" value="1"/>
</dbReference>
<dbReference type="InterPro" id="IPR016137">
    <property type="entry name" value="RGS"/>
</dbReference>
<dbReference type="EMBL" id="MU825874">
    <property type="protein sequence ID" value="KAJ7387362.1"/>
    <property type="molecule type" value="Genomic_DNA"/>
</dbReference>
<dbReference type="InterPro" id="IPR036305">
    <property type="entry name" value="RGS_sf"/>
</dbReference>
<evidence type="ECO:0000256" key="3">
    <source>
        <dbReference type="ARBA" id="ARBA00022679"/>
    </source>
</evidence>
<dbReference type="EC" id="2.7.11.-" evidence="9"/>
<dbReference type="PROSITE" id="PS50132">
    <property type="entry name" value="RGS"/>
    <property type="match status" value="1"/>
</dbReference>
<dbReference type="AlphaFoldDB" id="A0A9W9ZTC1"/>
<dbReference type="SUPFAM" id="SSF50729">
    <property type="entry name" value="PH domain-like"/>
    <property type="match status" value="1"/>
</dbReference>
<keyword evidence="5 9" id="KW-0418">Kinase</keyword>
<comment type="similarity">
    <text evidence="1 9">Belongs to the protein kinase superfamily. AGC Ser/Thr protein kinase family. GPRK subfamily.</text>
</comment>
<dbReference type="FunFam" id="1.10.510.10:FF:000118">
    <property type="entry name" value="G protein-coupled receptor kinase"/>
    <property type="match status" value="1"/>
</dbReference>
<evidence type="ECO:0000313" key="15">
    <source>
        <dbReference type="Proteomes" id="UP001163046"/>
    </source>
</evidence>
<dbReference type="InterPro" id="IPR001849">
    <property type="entry name" value="PH_domain"/>
</dbReference>
<dbReference type="Gene3D" id="1.10.510.10">
    <property type="entry name" value="Transferase(Phosphotransferase) domain 1"/>
    <property type="match status" value="1"/>
</dbReference>
<dbReference type="Gene3D" id="1.10.167.10">
    <property type="entry name" value="Regulator of G-protein Signalling 4, domain 2"/>
    <property type="match status" value="1"/>
</dbReference>
<dbReference type="InterPro" id="IPR000719">
    <property type="entry name" value="Prot_kinase_dom"/>
</dbReference>
<feature type="domain" description="PH" evidence="10">
    <location>
        <begin position="571"/>
        <end position="668"/>
    </location>
</feature>